<reference evidence="2 3" key="1">
    <citation type="submission" date="2015-01" db="EMBL/GenBank/DDBJ databases">
        <title>Comparative genomics of non-oral Prevotella species.</title>
        <authorList>
            <person name="Accetto T."/>
            <person name="Nograsek B."/>
            <person name="Avgustin G."/>
        </authorList>
    </citation>
    <scope>NUCLEOTIDE SEQUENCE [LARGE SCALE GENOMIC DNA]</scope>
    <source>
        <strain evidence="2 3">P5-119</strain>
    </source>
</reference>
<dbReference type="PANTHER" id="PTHR33371">
    <property type="entry name" value="INTERMEMBRANE PHOSPHOLIPID TRANSPORT SYSTEM BINDING PROTEIN MLAD-RELATED"/>
    <property type="match status" value="1"/>
</dbReference>
<proteinExistence type="predicted"/>
<dbReference type="AlphaFoldDB" id="A0A0D0J0U0"/>
<dbReference type="Proteomes" id="UP000032046">
    <property type="component" value="Unassembled WGS sequence"/>
</dbReference>
<dbReference type="InterPro" id="IPR052336">
    <property type="entry name" value="MlaD_Phospholipid_Transporter"/>
</dbReference>
<keyword evidence="3" id="KW-1185">Reference proteome</keyword>
<evidence type="ECO:0000313" key="2">
    <source>
        <dbReference type="EMBL" id="KIP63171.1"/>
    </source>
</evidence>
<dbReference type="Pfam" id="PF02470">
    <property type="entry name" value="MlaD"/>
    <property type="match status" value="1"/>
</dbReference>
<protein>
    <submittedName>
        <fullName evidence="2">Mammalian cell entry protein</fullName>
    </submittedName>
</protein>
<evidence type="ECO:0000313" key="3">
    <source>
        <dbReference type="Proteomes" id="UP000032046"/>
    </source>
</evidence>
<sequence length="300" mass="33016">MKYFTKEVKIAIVAIVGLVVLFLGMNFLKGLDLFSSESKYYISFKDISGLSSSCPIYADGYQVGVVRNIQYDYGQTKDIIVEASINKDMRIPKGSSAEIVSDLMGNVKVNLLIANNMRERINPGETIVGGINDGAMGQMKDLIPIVQKMLPKLDSILCSVNTLLQDPAIANSLHNVETVTGNLTTSTRQLNTLLGTLNRRVPGLLAKADNVMDNTEVITGKLAKVDVDGTMQKVNTTLQNVQEFTHQLNNNQGSLGLLMRDPNLYYDLNATVKSADSLLIDLKAHPKRYVHFSIFGKKDK</sequence>
<dbReference type="EMBL" id="JXQK01000046">
    <property type="protein sequence ID" value="KIP63171.1"/>
    <property type="molecule type" value="Genomic_DNA"/>
</dbReference>
<comment type="caution">
    <text evidence="2">The sequence shown here is derived from an EMBL/GenBank/DDBJ whole genome shotgun (WGS) entry which is preliminary data.</text>
</comment>
<name>A0A0D0J0U0_9BACT</name>
<feature type="domain" description="Mce/MlaD" evidence="1">
    <location>
        <begin position="39"/>
        <end position="102"/>
    </location>
</feature>
<evidence type="ECO:0000259" key="1">
    <source>
        <dbReference type="Pfam" id="PF02470"/>
    </source>
</evidence>
<gene>
    <name evidence="2" type="ORF">ST44_04450</name>
</gene>
<organism evidence="2 3">
    <name type="scientific">Prevotella pectinovora</name>
    <dbReference type="NCBI Taxonomy" id="1602169"/>
    <lineage>
        <taxon>Bacteria</taxon>
        <taxon>Pseudomonadati</taxon>
        <taxon>Bacteroidota</taxon>
        <taxon>Bacteroidia</taxon>
        <taxon>Bacteroidales</taxon>
        <taxon>Prevotellaceae</taxon>
        <taxon>Prevotella</taxon>
    </lineage>
</organism>
<dbReference type="InterPro" id="IPR003399">
    <property type="entry name" value="Mce/MlaD"/>
</dbReference>
<dbReference type="RefSeq" id="WP_042518430.1">
    <property type="nucleotide sequence ID" value="NZ_JXQK01000046.1"/>
</dbReference>
<dbReference type="PANTHER" id="PTHR33371:SF4">
    <property type="entry name" value="INTERMEMBRANE PHOSPHOLIPID TRANSPORT SYSTEM BINDING PROTEIN MLAD"/>
    <property type="match status" value="1"/>
</dbReference>
<dbReference type="STRING" id="1602171.ST44_04450"/>
<accession>A0A0D0J0U0</accession>